<dbReference type="PANTHER" id="PTHR46972:SF1">
    <property type="entry name" value="FAD DEPENDENT OXIDOREDUCTASE DOMAIN-CONTAINING PROTEIN"/>
    <property type="match status" value="1"/>
</dbReference>
<keyword evidence="7" id="KW-1185">Reference proteome</keyword>
<dbReference type="InterPro" id="IPR002938">
    <property type="entry name" value="FAD-bd"/>
</dbReference>
<reference evidence="7" key="1">
    <citation type="journal article" date="2023" name="Mol. Phylogenet. Evol.">
        <title>Genome-scale phylogeny and comparative genomics of the fungal order Sordariales.</title>
        <authorList>
            <person name="Hensen N."/>
            <person name="Bonometti L."/>
            <person name="Westerberg I."/>
            <person name="Brannstrom I.O."/>
            <person name="Guillou S."/>
            <person name="Cros-Aarteil S."/>
            <person name="Calhoun S."/>
            <person name="Haridas S."/>
            <person name="Kuo A."/>
            <person name="Mondo S."/>
            <person name="Pangilinan J."/>
            <person name="Riley R."/>
            <person name="LaButti K."/>
            <person name="Andreopoulos B."/>
            <person name="Lipzen A."/>
            <person name="Chen C."/>
            <person name="Yan M."/>
            <person name="Daum C."/>
            <person name="Ng V."/>
            <person name="Clum A."/>
            <person name="Steindorff A."/>
            <person name="Ohm R.A."/>
            <person name="Martin F."/>
            <person name="Silar P."/>
            <person name="Natvig D.O."/>
            <person name="Lalanne C."/>
            <person name="Gautier V."/>
            <person name="Ament-Velasquez S.L."/>
            <person name="Kruys A."/>
            <person name="Hutchinson M.I."/>
            <person name="Powell A.J."/>
            <person name="Barry K."/>
            <person name="Miller A.N."/>
            <person name="Grigoriev I.V."/>
            <person name="Debuchy R."/>
            <person name="Gladieux P."/>
            <person name="Hiltunen Thoren M."/>
            <person name="Johannesson H."/>
        </authorList>
    </citation>
    <scope>NUCLEOTIDE SEQUENCE [LARGE SCALE GENOMIC DNA]</scope>
    <source>
        <strain evidence="7">CBS 340.73</strain>
    </source>
</reference>
<proteinExistence type="predicted"/>
<evidence type="ECO:0000256" key="1">
    <source>
        <dbReference type="ARBA" id="ARBA00022630"/>
    </source>
</evidence>
<dbReference type="GO" id="GO:0004497">
    <property type="term" value="F:monooxygenase activity"/>
    <property type="evidence" value="ECO:0007669"/>
    <property type="project" value="UniProtKB-KW"/>
</dbReference>
<evidence type="ECO:0000313" key="6">
    <source>
        <dbReference type="EMBL" id="KAK3934199.1"/>
    </source>
</evidence>
<dbReference type="GO" id="GO:0071949">
    <property type="term" value="F:FAD binding"/>
    <property type="evidence" value="ECO:0007669"/>
    <property type="project" value="InterPro"/>
</dbReference>
<protein>
    <submittedName>
        <fullName evidence="6">FAD/NAD(P)-binding domain-protein</fullName>
    </submittedName>
</protein>
<dbReference type="Proteomes" id="UP001303473">
    <property type="component" value="Unassembled WGS sequence"/>
</dbReference>
<feature type="domain" description="FAD-binding" evidence="5">
    <location>
        <begin position="7"/>
        <end position="359"/>
    </location>
</feature>
<keyword evidence="2" id="KW-0274">FAD</keyword>
<sequence>MPSQPRITIVGAGPSGLTLAVLLHRRSIPFTVYELRSRPTPEELSKPSGMLDLHEESGLAAIRACGLFDEFSPLTSECAESMKIADRTGNVLYEDEGQQEGRPEISRHNLTKLLLSHLPEESIKWNHKLISATPSTTTEITLQFTTNGHTMEVTADLVIGADGAWSRTRKHLLTPIQPAYTGVQWITCTIVGITAKYPHLSDLVGPGSFCALGACNGVMTQRGVQDSCRVYLAISTDDEHWGATAGFSGNTAAQIKDTLLSDDTYYGTWGDTMKEMIEVSCDEETAQSTAARADKKGGDGEVDIKPLYMLPIGHTWDHKPGVTAIGDAAHLMTPFAGEGVNMAMWDALSLYEAIASACDKGEQFMETLDPLLREFEKTMAERAGDRAKKSWKNKNMMMGETGAEDMANMFIGFQQMMAQGPPQ</sequence>
<comment type="caution">
    <text evidence="6">The sequence shown here is derived from an EMBL/GenBank/DDBJ whole genome shotgun (WGS) entry which is preliminary data.</text>
</comment>
<dbReference type="PANTHER" id="PTHR46972">
    <property type="entry name" value="MONOOXYGENASE ASQM-RELATED"/>
    <property type="match status" value="1"/>
</dbReference>
<evidence type="ECO:0000259" key="5">
    <source>
        <dbReference type="Pfam" id="PF01494"/>
    </source>
</evidence>
<dbReference type="SUPFAM" id="SSF51905">
    <property type="entry name" value="FAD/NAD(P)-binding domain"/>
    <property type="match status" value="1"/>
</dbReference>
<dbReference type="Gene3D" id="3.50.50.60">
    <property type="entry name" value="FAD/NAD(P)-binding domain"/>
    <property type="match status" value="1"/>
</dbReference>
<dbReference type="EMBL" id="MU854017">
    <property type="protein sequence ID" value="KAK3934199.1"/>
    <property type="molecule type" value="Genomic_DNA"/>
</dbReference>
<dbReference type="PRINTS" id="PR00420">
    <property type="entry name" value="RNGMNOXGNASE"/>
</dbReference>
<name>A0AAN6MWE4_9PEZI</name>
<gene>
    <name evidence="6" type="ORF">QBC46DRAFT_400447</name>
</gene>
<keyword evidence="3" id="KW-0560">Oxidoreductase</keyword>
<keyword evidence="1" id="KW-0285">Flavoprotein</keyword>
<dbReference type="Pfam" id="PF01494">
    <property type="entry name" value="FAD_binding_3"/>
    <property type="match status" value="1"/>
</dbReference>
<dbReference type="AlphaFoldDB" id="A0AAN6MWE4"/>
<accession>A0AAN6MWE4</accession>
<evidence type="ECO:0000313" key="7">
    <source>
        <dbReference type="Proteomes" id="UP001303473"/>
    </source>
</evidence>
<keyword evidence="4" id="KW-0503">Monooxygenase</keyword>
<evidence type="ECO:0000256" key="3">
    <source>
        <dbReference type="ARBA" id="ARBA00023002"/>
    </source>
</evidence>
<dbReference type="InterPro" id="IPR036188">
    <property type="entry name" value="FAD/NAD-bd_sf"/>
</dbReference>
<organism evidence="6 7">
    <name type="scientific">Diplogelasinospora grovesii</name>
    <dbReference type="NCBI Taxonomy" id="303347"/>
    <lineage>
        <taxon>Eukaryota</taxon>
        <taxon>Fungi</taxon>
        <taxon>Dikarya</taxon>
        <taxon>Ascomycota</taxon>
        <taxon>Pezizomycotina</taxon>
        <taxon>Sordariomycetes</taxon>
        <taxon>Sordariomycetidae</taxon>
        <taxon>Sordariales</taxon>
        <taxon>Diplogelasinosporaceae</taxon>
        <taxon>Diplogelasinospora</taxon>
    </lineage>
</organism>
<evidence type="ECO:0000256" key="4">
    <source>
        <dbReference type="ARBA" id="ARBA00023033"/>
    </source>
</evidence>
<evidence type="ECO:0000256" key="2">
    <source>
        <dbReference type="ARBA" id="ARBA00022827"/>
    </source>
</evidence>